<name>A0A4C1SUH2_EUMVA</name>
<protein>
    <submittedName>
        <fullName evidence="1">Uncharacterized protein</fullName>
    </submittedName>
</protein>
<accession>A0A4C1SUH2</accession>
<evidence type="ECO:0000313" key="2">
    <source>
        <dbReference type="Proteomes" id="UP000299102"/>
    </source>
</evidence>
<proteinExistence type="predicted"/>
<dbReference type="AlphaFoldDB" id="A0A4C1SUH2"/>
<gene>
    <name evidence="1" type="ORF">EVAR_5126_1</name>
</gene>
<evidence type="ECO:0000313" key="1">
    <source>
        <dbReference type="EMBL" id="GBP05829.1"/>
    </source>
</evidence>
<organism evidence="1 2">
    <name type="scientific">Eumeta variegata</name>
    <name type="common">Bagworm moth</name>
    <name type="synonym">Eumeta japonica</name>
    <dbReference type="NCBI Taxonomy" id="151549"/>
    <lineage>
        <taxon>Eukaryota</taxon>
        <taxon>Metazoa</taxon>
        <taxon>Ecdysozoa</taxon>
        <taxon>Arthropoda</taxon>
        <taxon>Hexapoda</taxon>
        <taxon>Insecta</taxon>
        <taxon>Pterygota</taxon>
        <taxon>Neoptera</taxon>
        <taxon>Endopterygota</taxon>
        <taxon>Lepidoptera</taxon>
        <taxon>Glossata</taxon>
        <taxon>Ditrysia</taxon>
        <taxon>Tineoidea</taxon>
        <taxon>Psychidae</taxon>
        <taxon>Oiketicinae</taxon>
        <taxon>Eumeta</taxon>
    </lineage>
</organism>
<keyword evidence="2" id="KW-1185">Reference proteome</keyword>
<comment type="caution">
    <text evidence="1">The sequence shown here is derived from an EMBL/GenBank/DDBJ whole genome shotgun (WGS) entry which is preliminary data.</text>
</comment>
<sequence>MVSCSGKRRGYSENFRTAEAGRSRNSQARTSFIQSRRVPSVLRARHDLDVAGGNETPATFAGVCRAAASSTTVVACKYTCRGTWFTMRACRSTQACLKEEETDGNCPCHGLCKLPLE</sequence>
<dbReference type="Proteomes" id="UP000299102">
    <property type="component" value="Unassembled WGS sequence"/>
</dbReference>
<reference evidence="1 2" key="1">
    <citation type="journal article" date="2019" name="Commun. Biol.">
        <title>The bagworm genome reveals a unique fibroin gene that provides high tensile strength.</title>
        <authorList>
            <person name="Kono N."/>
            <person name="Nakamura H."/>
            <person name="Ohtoshi R."/>
            <person name="Tomita M."/>
            <person name="Numata K."/>
            <person name="Arakawa K."/>
        </authorList>
    </citation>
    <scope>NUCLEOTIDE SEQUENCE [LARGE SCALE GENOMIC DNA]</scope>
</reference>
<dbReference type="EMBL" id="BGZK01000019">
    <property type="protein sequence ID" value="GBP05829.1"/>
    <property type="molecule type" value="Genomic_DNA"/>
</dbReference>